<dbReference type="EMBL" id="CM056742">
    <property type="protein sequence ID" value="KAJ8676742.1"/>
    <property type="molecule type" value="Genomic_DNA"/>
</dbReference>
<sequence length="123" mass="14220">MDFEGTPEPEGTAVEYPSEIGREERNEFDKNSRKRKPEAEDQETVNKQPRLNPERKAKTNRPTWGHPRRTQVNESSVKDKQNEMDEFSYAIPAEIIEDPTSLEQALSTSDAGKWRVAIKEEMQ</sequence>
<accession>A0ACC2P021</accession>
<reference evidence="1" key="1">
    <citation type="submission" date="2023-04" db="EMBL/GenBank/DDBJ databases">
        <title>A chromosome-level genome assembly of the parasitoid wasp Eretmocerus hayati.</title>
        <authorList>
            <person name="Zhong Y."/>
            <person name="Liu S."/>
            <person name="Liu Y."/>
        </authorList>
    </citation>
    <scope>NUCLEOTIDE SEQUENCE</scope>
    <source>
        <strain evidence="1">ZJU_SS_LIU_2023</strain>
    </source>
</reference>
<keyword evidence="2" id="KW-1185">Reference proteome</keyword>
<evidence type="ECO:0000313" key="2">
    <source>
        <dbReference type="Proteomes" id="UP001239111"/>
    </source>
</evidence>
<dbReference type="Proteomes" id="UP001239111">
    <property type="component" value="Chromosome 2"/>
</dbReference>
<name>A0ACC2P021_9HYME</name>
<evidence type="ECO:0000313" key="1">
    <source>
        <dbReference type="EMBL" id="KAJ8676742.1"/>
    </source>
</evidence>
<proteinExistence type="predicted"/>
<comment type="caution">
    <text evidence="1">The sequence shown here is derived from an EMBL/GenBank/DDBJ whole genome shotgun (WGS) entry which is preliminary data.</text>
</comment>
<organism evidence="1 2">
    <name type="scientific">Eretmocerus hayati</name>
    <dbReference type="NCBI Taxonomy" id="131215"/>
    <lineage>
        <taxon>Eukaryota</taxon>
        <taxon>Metazoa</taxon>
        <taxon>Ecdysozoa</taxon>
        <taxon>Arthropoda</taxon>
        <taxon>Hexapoda</taxon>
        <taxon>Insecta</taxon>
        <taxon>Pterygota</taxon>
        <taxon>Neoptera</taxon>
        <taxon>Endopterygota</taxon>
        <taxon>Hymenoptera</taxon>
        <taxon>Apocrita</taxon>
        <taxon>Proctotrupomorpha</taxon>
        <taxon>Chalcidoidea</taxon>
        <taxon>Aphelinidae</taxon>
        <taxon>Aphelininae</taxon>
        <taxon>Eretmocerus</taxon>
    </lineage>
</organism>
<protein>
    <submittedName>
        <fullName evidence="1">Uncharacterized protein</fullName>
    </submittedName>
</protein>
<gene>
    <name evidence="1" type="ORF">QAD02_012529</name>
</gene>